<dbReference type="Gene3D" id="2.60.40.1290">
    <property type="match status" value="2"/>
</dbReference>
<evidence type="ECO:0000256" key="2">
    <source>
        <dbReference type="ARBA" id="ARBA00009348"/>
    </source>
</evidence>
<dbReference type="Pfam" id="PF14873">
    <property type="entry name" value="BNR_assoc_N"/>
    <property type="match status" value="1"/>
</dbReference>
<keyword evidence="7" id="KW-1185">Reference proteome</keyword>
<dbReference type="STRING" id="354355.SAMN05660816_03706"/>
<evidence type="ECO:0000256" key="3">
    <source>
        <dbReference type="ARBA" id="ARBA00012733"/>
    </source>
</evidence>
<comment type="caution">
    <text evidence="6">The sequence shown here is derived from an EMBL/GenBank/DDBJ whole genome shotgun (WGS) entry which is preliminary data.</text>
</comment>
<comment type="similarity">
    <text evidence="2">Belongs to the glycosyl hydrolase 33 family.</text>
</comment>
<dbReference type="InterPro" id="IPR029456">
    <property type="entry name" value="Sialidase_N"/>
</dbReference>
<protein>
    <recommendedName>
        <fullName evidence="3">exo-alpha-sialidase</fullName>
        <ecNumber evidence="3">3.2.1.18</ecNumber>
    </recommendedName>
</protein>
<dbReference type="GO" id="GO:0006689">
    <property type="term" value="P:ganglioside catabolic process"/>
    <property type="evidence" value="ECO:0007669"/>
    <property type="project" value="TreeGrafter"/>
</dbReference>
<dbReference type="GO" id="GO:0004308">
    <property type="term" value="F:exo-alpha-sialidase activity"/>
    <property type="evidence" value="ECO:0007669"/>
    <property type="project" value="UniProtKB-EC"/>
</dbReference>
<dbReference type="AlphaFoldDB" id="A0A1V9EFQ2"/>
<evidence type="ECO:0000256" key="1">
    <source>
        <dbReference type="ARBA" id="ARBA00000427"/>
    </source>
</evidence>
<dbReference type="Gene3D" id="2.120.10.10">
    <property type="match status" value="1"/>
</dbReference>
<dbReference type="InterPro" id="IPR026856">
    <property type="entry name" value="Sialidase_fam"/>
</dbReference>
<feature type="domain" description="Sialidase" evidence="4">
    <location>
        <begin position="189"/>
        <end position="492"/>
    </location>
</feature>
<dbReference type="GO" id="GO:0005737">
    <property type="term" value="C:cytoplasm"/>
    <property type="evidence" value="ECO:0007669"/>
    <property type="project" value="TreeGrafter"/>
</dbReference>
<dbReference type="EC" id="3.2.1.18" evidence="3"/>
<reference evidence="7" key="1">
    <citation type="submission" date="2016-04" db="EMBL/GenBank/DDBJ databases">
        <authorList>
            <person name="Chen L."/>
            <person name="Zhuang W."/>
            <person name="Wang G."/>
        </authorList>
    </citation>
    <scope>NUCLEOTIDE SEQUENCE [LARGE SCALE GENOMIC DNA]</scope>
    <source>
        <strain evidence="7">17621</strain>
    </source>
</reference>
<proteinExistence type="inferred from homology"/>
<dbReference type="EMBL" id="LVXG01000034">
    <property type="protein sequence ID" value="OQP44892.1"/>
    <property type="molecule type" value="Genomic_DNA"/>
</dbReference>
<comment type="catalytic activity">
    <reaction evidence="1">
        <text>Hydrolysis of alpha-(2-&gt;3)-, alpha-(2-&gt;6)-, alpha-(2-&gt;8)- glycosidic linkages of terminal sialic acid residues in oligosaccharides, glycoproteins, glycolipids, colominic acid and synthetic substrates.</text>
        <dbReference type="EC" id="3.2.1.18"/>
    </reaction>
</comment>
<dbReference type="OrthoDB" id="7294637at2"/>
<evidence type="ECO:0000259" key="5">
    <source>
        <dbReference type="Pfam" id="PF14873"/>
    </source>
</evidence>
<accession>A0A1V9EFQ2</accession>
<dbReference type="PANTHER" id="PTHR10628">
    <property type="entry name" value="SIALIDASE"/>
    <property type="match status" value="1"/>
</dbReference>
<gene>
    <name evidence="6" type="ORF">A4H97_09200</name>
</gene>
<name>A0A1V9EFQ2_9BACT</name>
<dbReference type="SUPFAM" id="SSF50939">
    <property type="entry name" value="Sialidases"/>
    <property type="match status" value="1"/>
</dbReference>
<evidence type="ECO:0000313" key="7">
    <source>
        <dbReference type="Proteomes" id="UP000192610"/>
    </source>
</evidence>
<evidence type="ECO:0000259" key="4">
    <source>
        <dbReference type="Pfam" id="PF13859"/>
    </source>
</evidence>
<dbReference type="InterPro" id="IPR036278">
    <property type="entry name" value="Sialidase_sf"/>
</dbReference>
<dbReference type="PANTHER" id="PTHR10628:SF30">
    <property type="entry name" value="EXO-ALPHA-SIALIDASE"/>
    <property type="match status" value="1"/>
</dbReference>
<dbReference type="Proteomes" id="UP000192610">
    <property type="component" value="Unassembled WGS sequence"/>
</dbReference>
<dbReference type="InterPro" id="IPR011040">
    <property type="entry name" value="Sialidase"/>
</dbReference>
<organism evidence="6 7">
    <name type="scientific">Niastella yeongjuensis</name>
    <dbReference type="NCBI Taxonomy" id="354355"/>
    <lineage>
        <taxon>Bacteria</taxon>
        <taxon>Pseudomonadati</taxon>
        <taxon>Bacteroidota</taxon>
        <taxon>Chitinophagia</taxon>
        <taxon>Chitinophagales</taxon>
        <taxon>Chitinophagaceae</taxon>
        <taxon>Niastella</taxon>
    </lineage>
</organism>
<dbReference type="GO" id="GO:0016020">
    <property type="term" value="C:membrane"/>
    <property type="evidence" value="ECO:0007669"/>
    <property type="project" value="TreeGrafter"/>
</dbReference>
<evidence type="ECO:0000313" key="6">
    <source>
        <dbReference type="EMBL" id="OQP44892.1"/>
    </source>
</evidence>
<dbReference type="CDD" id="cd15482">
    <property type="entry name" value="Sialidase_non-viral"/>
    <property type="match status" value="1"/>
</dbReference>
<sequence>MYIFRIMVFCLVVCMLPAVMVANIAEGIVITQQHYQVPILLQKKDNPVLRIHLHNGSAGNLQLSEMLFNAAGTTDWKDIKQVSLYYAGADSGMRNLGSVEKLQLTGSITEVGKKLLIKGAQTLTPGEHYFWLSVDLNKSVPLTHVVAINATNAVLNGKTTKIEGAATCQQRIGIALRQHNQDGVHTYRIPGLSTAKDGSLVAIYEARRESARDLQGDIDVAVSRSTDGGNTWLPMQIALDMGKWGGLPEKFNGVSDANVLVDKNTGTIFIAGLWMYGVLNEEGKWITGLSDTSTNWNHQWRSKGSQPGFDEKHTAQFMIVQSADNGKTWSKPVNITQQCKQEAWWLWAPAPGAGITLQDGTLVFPTQGRDKNGKAFSNITYSKDGGATWFTSNPASRESTTENMAVELSDGAIMLNMRCNKNKTDTGDTNGRLIAITHNLGKDWTEHPTSRGALHEPVCMASILRHEYVVNGKKRSILLFANPDSKTLRHHMTIKVSYDDGASWQTNKKVQLDEWKSRGYSCMTSIDAETIGIVYESSQCDLVFQQIKIKELLP</sequence>
<dbReference type="Pfam" id="PF13859">
    <property type="entry name" value="BNR_3"/>
    <property type="match status" value="1"/>
</dbReference>
<feature type="domain" description="Sialidase N-terminal" evidence="5">
    <location>
        <begin position="30"/>
        <end position="158"/>
    </location>
</feature>
<dbReference type="GO" id="GO:0009313">
    <property type="term" value="P:oligosaccharide catabolic process"/>
    <property type="evidence" value="ECO:0007669"/>
    <property type="project" value="TreeGrafter"/>
</dbReference>